<keyword evidence="2" id="KW-1185">Reference proteome</keyword>
<accession>A0ABN9PU05</accession>
<reference evidence="1" key="1">
    <citation type="submission" date="2023-10" db="EMBL/GenBank/DDBJ databases">
        <authorList>
            <person name="Chen Y."/>
            <person name="Shah S."/>
            <person name="Dougan E. K."/>
            <person name="Thang M."/>
            <person name="Chan C."/>
        </authorList>
    </citation>
    <scope>NUCLEOTIDE SEQUENCE [LARGE SCALE GENOMIC DNA]</scope>
</reference>
<dbReference type="EMBL" id="CAUYUJ010001592">
    <property type="protein sequence ID" value="CAK0796682.1"/>
    <property type="molecule type" value="Genomic_DNA"/>
</dbReference>
<sequence>MPNDTPQAVALAGASAMARREPRDERIDTAAADEIAKDLLIMDRWDRLKRSQLANRNLMRLVAPIVETVPALAGTIGDRDVTFFEVLANSGRLSEQCATHGVSQTFDSSFGPEWDITTDMGWQQMLRMSLKLKAGGVAWIAPPEEATSGKTYINGKSSLVVSRLVAMSTLLWLRGGQLAWSHSVQSYAWRYPPVEELRNLACTYTTKTNLRSYGHKLLKEFIIRHSCPEFYALEKNRLSRPRTSARDYHGEDDADILPWSFAEHVSQVVATIVKNGACQKSIFEF</sequence>
<organism evidence="1 2">
    <name type="scientific">Prorocentrum cordatum</name>
    <dbReference type="NCBI Taxonomy" id="2364126"/>
    <lineage>
        <taxon>Eukaryota</taxon>
        <taxon>Sar</taxon>
        <taxon>Alveolata</taxon>
        <taxon>Dinophyceae</taxon>
        <taxon>Prorocentrales</taxon>
        <taxon>Prorocentraceae</taxon>
        <taxon>Prorocentrum</taxon>
    </lineage>
</organism>
<gene>
    <name evidence="1" type="ORF">PCOR1329_LOCUS5993</name>
</gene>
<name>A0ABN9PU05_9DINO</name>
<evidence type="ECO:0000313" key="2">
    <source>
        <dbReference type="Proteomes" id="UP001189429"/>
    </source>
</evidence>
<dbReference type="Proteomes" id="UP001189429">
    <property type="component" value="Unassembled WGS sequence"/>
</dbReference>
<comment type="caution">
    <text evidence="1">The sequence shown here is derived from an EMBL/GenBank/DDBJ whole genome shotgun (WGS) entry which is preliminary data.</text>
</comment>
<evidence type="ECO:0000313" key="1">
    <source>
        <dbReference type="EMBL" id="CAK0796682.1"/>
    </source>
</evidence>
<feature type="non-terminal residue" evidence="1">
    <location>
        <position position="285"/>
    </location>
</feature>
<proteinExistence type="predicted"/>
<protein>
    <submittedName>
        <fullName evidence="1">Uncharacterized protein</fullName>
    </submittedName>
</protein>